<evidence type="ECO:0000256" key="2">
    <source>
        <dbReference type="ARBA" id="ARBA00006706"/>
    </source>
</evidence>
<dbReference type="Gene3D" id="1.10.600.10">
    <property type="entry name" value="Farnesyl Diphosphate Synthase"/>
    <property type="match status" value="1"/>
</dbReference>
<keyword evidence="4" id="KW-0479">Metal-binding</keyword>
<dbReference type="Pfam" id="PF00348">
    <property type="entry name" value="polyprenyl_synt"/>
    <property type="match status" value="1"/>
</dbReference>
<gene>
    <name evidence="7" type="ORF">FD51_GL000592</name>
</gene>
<dbReference type="SUPFAM" id="SSF48576">
    <property type="entry name" value="Terpenoid synthases"/>
    <property type="match status" value="1"/>
</dbReference>
<protein>
    <submittedName>
        <fullName evidence="7">Octaprenyl-diphosphate synthase</fullName>
    </submittedName>
</protein>
<dbReference type="InterPro" id="IPR000092">
    <property type="entry name" value="Polyprenyl_synt"/>
</dbReference>
<dbReference type="PANTHER" id="PTHR12001:SF69">
    <property type="entry name" value="ALL TRANS-POLYPRENYL-DIPHOSPHATE SYNTHASE PDSS1"/>
    <property type="match status" value="1"/>
</dbReference>
<comment type="similarity">
    <text evidence="2 6">Belongs to the FPP/GGPP synthase family.</text>
</comment>
<organism evidence="7 8">
    <name type="scientific">Lacticaseibacillus zeae DSM 20178 = KCTC 3804</name>
    <dbReference type="NCBI Taxonomy" id="1423816"/>
    <lineage>
        <taxon>Bacteria</taxon>
        <taxon>Bacillati</taxon>
        <taxon>Bacillota</taxon>
        <taxon>Bacilli</taxon>
        <taxon>Lactobacillales</taxon>
        <taxon>Lactobacillaceae</taxon>
        <taxon>Lacticaseibacillus</taxon>
    </lineage>
</organism>
<dbReference type="PANTHER" id="PTHR12001">
    <property type="entry name" value="GERANYLGERANYL PYROPHOSPHATE SYNTHASE"/>
    <property type="match status" value="1"/>
</dbReference>
<dbReference type="GO" id="GO:0004659">
    <property type="term" value="F:prenyltransferase activity"/>
    <property type="evidence" value="ECO:0007669"/>
    <property type="project" value="InterPro"/>
</dbReference>
<keyword evidence="5" id="KW-0460">Magnesium</keyword>
<evidence type="ECO:0000256" key="3">
    <source>
        <dbReference type="ARBA" id="ARBA00022679"/>
    </source>
</evidence>
<comment type="caution">
    <text evidence="7">The sequence shown here is derived from an EMBL/GenBank/DDBJ whole genome shotgun (WGS) entry which is preliminary data.</text>
</comment>
<comment type="cofactor">
    <cofactor evidence="1">
        <name>Mg(2+)</name>
        <dbReference type="ChEBI" id="CHEBI:18420"/>
    </cofactor>
</comment>
<dbReference type="SFLD" id="SFLDS00005">
    <property type="entry name" value="Isoprenoid_Synthase_Type_I"/>
    <property type="match status" value="1"/>
</dbReference>
<sequence>MIHPLWHRFPTVYHQLEQIQQRLEQVAVLREPQVHTLIQQQINAGGKMLRSGLMLMLARFGQPDNGDLVTAGAAIEALHLATLVHDDVLDHADIRRGMATVSAESGNREAIYAGDFLFAIYFQLLSEQNPEVVDLGANARIMKRIFMGEVDQNGPSAPLIPTIDAYLSAIAGKTAALFALSTYTGAVIGHLSLEQKKAAYRFGRQLGMAFQMIDDLLDYTQTSSTLNKPALEDLHNGIVTLPLIYAYQIVPDQLAPLTQDAAHIAANAEKIAAIVRTHGLPHAQQMAATYTNRAVAALAPFPTSATKSALVKLTQQMLKRSH</sequence>
<evidence type="ECO:0000256" key="1">
    <source>
        <dbReference type="ARBA" id="ARBA00001946"/>
    </source>
</evidence>
<evidence type="ECO:0000256" key="6">
    <source>
        <dbReference type="RuleBase" id="RU004466"/>
    </source>
</evidence>
<reference evidence="7 8" key="1">
    <citation type="journal article" date="2015" name="Genome Announc.">
        <title>Expanding the biotechnology potential of lactobacilli through comparative genomics of 213 strains and associated genera.</title>
        <authorList>
            <person name="Sun Z."/>
            <person name="Harris H.M."/>
            <person name="McCann A."/>
            <person name="Guo C."/>
            <person name="Argimon S."/>
            <person name="Zhang W."/>
            <person name="Yang X."/>
            <person name="Jeffery I.B."/>
            <person name="Cooney J.C."/>
            <person name="Kagawa T.F."/>
            <person name="Liu W."/>
            <person name="Song Y."/>
            <person name="Salvetti E."/>
            <person name="Wrobel A."/>
            <person name="Rasinkangas P."/>
            <person name="Parkhill J."/>
            <person name="Rea M.C."/>
            <person name="O'Sullivan O."/>
            <person name="Ritari J."/>
            <person name="Douillard F.P."/>
            <person name="Paul Ross R."/>
            <person name="Yang R."/>
            <person name="Briner A.E."/>
            <person name="Felis G.E."/>
            <person name="de Vos W.M."/>
            <person name="Barrangou R."/>
            <person name="Klaenhammer T.R."/>
            <person name="Caufield P.W."/>
            <person name="Cui Y."/>
            <person name="Zhang H."/>
            <person name="O'Toole P.W."/>
        </authorList>
    </citation>
    <scope>NUCLEOTIDE SEQUENCE [LARGE SCALE GENOMIC DNA]</scope>
    <source>
        <strain evidence="7 8">DSM 20178</strain>
    </source>
</reference>
<dbReference type="PROSITE" id="PS00444">
    <property type="entry name" value="POLYPRENYL_SYNTHASE_2"/>
    <property type="match status" value="1"/>
</dbReference>
<dbReference type="InterPro" id="IPR033749">
    <property type="entry name" value="Polyprenyl_synt_CS"/>
</dbReference>
<name>A0A0R1EZ00_LACZE</name>
<dbReference type="CDD" id="cd00685">
    <property type="entry name" value="Trans_IPPS_HT"/>
    <property type="match status" value="1"/>
</dbReference>
<dbReference type="eggNOG" id="COG0142">
    <property type="taxonomic scope" value="Bacteria"/>
</dbReference>
<accession>A0A0R1EZ00</accession>
<evidence type="ECO:0000256" key="5">
    <source>
        <dbReference type="ARBA" id="ARBA00022842"/>
    </source>
</evidence>
<dbReference type="PROSITE" id="PS00723">
    <property type="entry name" value="POLYPRENYL_SYNTHASE_1"/>
    <property type="match status" value="1"/>
</dbReference>
<dbReference type="GO" id="GO:0008299">
    <property type="term" value="P:isoprenoid biosynthetic process"/>
    <property type="evidence" value="ECO:0007669"/>
    <property type="project" value="InterPro"/>
</dbReference>
<evidence type="ECO:0000313" key="8">
    <source>
        <dbReference type="Proteomes" id="UP000051984"/>
    </source>
</evidence>
<dbReference type="PATRIC" id="fig|1423816.3.peg.595"/>
<dbReference type="RefSeq" id="WP_010491841.1">
    <property type="nucleotide sequence ID" value="NZ_AZCT01000010.1"/>
</dbReference>
<proteinExistence type="inferred from homology"/>
<dbReference type="AlphaFoldDB" id="A0A0R1EZ00"/>
<dbReference type="EMBL" id="AZCT01000010">
    <property type="protein sequence ID" value="KRK12178.1"/>
    <property type="molecule type" value="Genomic_DNA"/>
</dbReference>
<dbReference type="GeneID" id="45549227"/>
<keyword evidence="3 6" id="KW-0808">Transferase</keyword>
<evidence type="ECO:0000313" key="7">
    <source>
        <dbReference type="EMBL" id="KRK12178.1"/>
    </source>
</evidence>
<evidence type="ECO:0000256" key="4">
    <source>
        <dbReference type="ARBA" id="ARBA00022723"/>
    </source>
</evidence>
<dbReference type="Proteomes" id="UP000051984">
    <property type="component" value="Unassembled WGS sequence"/>
</dbReference>
<dbReference type="GO" id="GO:0046872">
    <property type="term" value="F:metal ion binding"/>
    <property type="evidence" value="ECO:0007669"/>
    <property type="project" value="UniProtKB-KW"/>
</dbReference>
<dbReference type="InterPro" id="IPR008949">
    <property type="entry name" value="Isoprenoid_synthase_dom_sf"/>
</dbReference>